<dbReference type="GO" id="GO:0046872">
    <property type="term" value="F:metal ion binding"/>
    <property type="evidence" value="ECO:0007669"/>
    <property type="project" value="UniProtKB-KW"/>
</dbReference>
<dbReference type="InterPro" id="IPR058240">
    <property type="entry name" value="rSAM_sf"/>
</dbReference>
<evidence type="ECO:0000313" key="9">
    <source>
        <dbReference type="EMBL" id="KKM80839.1"/>
    </source>
</evidence>
<keyword evidence="5" id="KW-0408">Iron</keyword>
<sequence length="252" mass="29864">MIKILSKEVLEDIRLSLNSIFYSVQGEGKYLGIPTLFFRFNTCNLTCNYCDTEFEDNTIEDIKIMTALIKNYITEYPIKQICFTGGEPLLFLKEIKNIIFLIHMLRYNVYDVKVETNGTIPLPETIPFANRTIYTISPKLEYFDKIYGKFKKPPVNTDLKEVIFKFMVETDAYIFKKTLNKIYLFLSRFMLSAYNIYFSPINESTDINDILESYRRVYDNLNNNFNHKLITSIYMDNFKGITFQLHKLLEWK</sequence>
<dbReference type="PANTHER" id="PTHR42836">
    <property type="entry name" value="7-CARBOXY-7-DEAZAGUANINE SYNTHASE"/>
    <property type="match status" value="1"/>
</dbReference>
<keyword evidence="3" id="KW-0479">Metal-binding</keyword>
<keyword evidence="7" id="KW-0456">Lyase</keyword>
<dbReference type="SFLD" id="SFLDS00029">
    <property type="entry name" value="Radical_SAM"/>
    <property type="match status" value="1"/>
</dbReference>
<name>A0A0F9KF55_9ZZZZ</name>
<dbReference type="PANTHER" id="PTHR42836:SF1">
    <property type="entry name" value="7-CARBOXY-7-DEAZAGUANINE SYNTHASE"/>
    <property type="match status" value="1"/>
</dbReference>
<dbReference type="InterPro" id="IPR013785">
    <property type="entry name" value="Aldolase_TIM"/>
</dbReference>
<evidence type="ECO:0000256" key="2">
    <source>
        <dbReference type="ARBA" id="ARBA00022691"/>
    </source>
</evidence>
<dbReference type="GO" id="GO:0051539">
    <property type="term" value="F:4 iron, 4 sulfur cluster binding"/>
    <property type="evidence" value="ECO:0007669"/>
    <property type="project" value="UniProtKB-KW"/>
</dbReference>
<dbReference type="PROSITE" id="PS51918">
    <property type="entry name" value="RADICAL_SAM"/>
    <property type="match status" value="1"/>
</dbReference>
<gene>
    <name evidence="9" type="ORF">LCGC14_1335850</name>
</gene>
<dbReference type="Pfam" id="PF04055">
    <property type="entry name" value="Radical_SAM"/>
    <property type="match status" value="1"/>
</dbReference>
<dbReference type="EMBL" id="LAZR01008120">
    <property type="protein sequence ID" value="KKM80839.1"/>
    <property type="molecule type" value="Genomic_DNA"/>
</dbReference>
<comment type="caution">
    <text evidence="9">The sequence shown here is derived from an EMBL/GenBank/DDBJ whole genome shotgun (WGS) entry which is preliminary data.</text>
</comment>
<feature type="domain" description="Radical SAM core" evidence="8">
    <location>
        <begin position="30"/>
        <end position="252"/>
    </location>
</feature>
<accession>A0A0F9KF55</accession>
<evidence type="ECO:0000259" key="8">
    <source>
        <dbReference type="PROSITE" id="PS51918"/>
    </source>
</evidence>
<dbReference type="InterPro" id="IPR024924">
    <property type="entry name" value="7-CO-7-deazaguanine_synth-like"/>
</dbReference>
<keyword evidence="1" id="KW-0004">4Fe-4S</keyword>
<proteinExistence type="inferred from homology"/>
<evidence type="ECO:0000256" key="1">
    <source>
        <dbReference type="ARBA" id="ARBA00022485"/>
    </source>
</evidence>
<reference evidence="9" key="1">
    <citation type="journal article" date="2015" name="Nature">
        <title>Complex archaea that bridge the gap between prokaryotes and eukaryotes.</title>
        <authorList>
            <person name="Spang A."/>
            <person name="Saw J.H."/>
            <person name="Jorgensen S.L."/>
            <person name="Zaremba-Niedzwiedzka K."/>
            <person name="Martijn J."/>
            <person name="Lind A.E."/>
            <person name="van Eijk R."/>
            <person name="Schleper C."/>
            <person name="Guy L."/>
            <person name="Ettema T.J."/>
        </authorList>
    </citation>
    <scope>NUCLEOTIDE SEQUENCE</scope>
</reference>
<dbReference type="HAMAP" id="MF_00917">
    <property type="entry name" value="QueE"/>
    <property type="match status" value="1"/>
</dbReference>
<protein>
    <recommendedName>
        <fullName evidence="8">Radical SAM core domain-containing protein</fullName>
    </recommendedName>
</protein>
<evidence type="ECO:0000256" key="6">
    <source>
        <dbReference type="ARBA" id="ARBA00023014"/>
    </source>
</evidence>
<dbReference type="SUPFAM" id="SSF102114">
    <property type="entry name" value="Radical SAM enzymes"/>
    <property type="match status" value="1"/>
</dbReference>
<keyword evidence="6" id="KW-0411">Iron-sulfur</keyword>
<keyword evidence="4" id="KW-0460">Magnesium</keyword>
<keyword evidence="2" id="KW-0949">S-adenosyl-L-methionine</keyword>
<dbReference type="AlphaFoldDB" id="A0A0F9KF55"/>
<evidence type="ECO:0000256" key="7">
    <source>
        <dbReference type="ARBA" id="ARBA00023239"/>
    </source>
</evidence>
<evidence type="ECO:0000256" key="3">
    <source>
        <dbReference type="ARBA" id="ARBA00022723"/>
    </source>
</evidence>
<dbReference type="Gene3D" id="3.20.20.70">
    <property type="entry name" value="Aldolase class I"/>
    <property type="match status" value="1"/>
</dbReference>
<evidence type="ECO:0000256" key="4">
    <source>
        <dbReference type="ARBA" id="ARBA00022842"/>
    </source>
</evidence>
<organism evidence="9">
    <name type="scientific">marine sediment metagenome</name>
    <dbReference type="NCBI Taxonomy" id="412755"/>
    <lineage>
        <taxon>unclassified sequences</taxon>
        <taxon>metagenomes</taxon>
        <taxon>ecological metagenomes</taxon>
    </lineage>
</organism>
<evidence type="ECO:0000256" key="5">
    <source>
        <dbReference type="ARBA" id="ARBA00023004"/>
    </source>
</evidence>
<dbReference type="InterPro" id="IPR007197">
    <property type="entry name" value="rSAM"/>
</dbReference>
<dbReference type="GO" id="GO:0016829">
    <property type="term" value="F:lyase activity"/>
    <property type="evidence" value="ECO:0007669"/>
    <property type="project" value="UniProtKB-KW"/>
</dbReference>